<sequence>MFHVSSLYCAEDKSFHGLLSPSLNISPAAICIVKNSAFIRLSAI</sequence>
<accession>A0A077PSC8</accession>
<evidence type="ECO:0000313" key="1">
    <source>
        <dbReference type="EMBL" id="CDH23953.1"/>
    </source>
</evidence>
<dbReference type="AlphaFoldDB" id="A0A077PSC8"/>
<gene>
    <name evidence="1" type="ORF">XBKB1_2230006</name>
</gene>
<evidence type="ECO:0000313" key="2">
    <source>
        <dbReference type="Proteomes" id="UP000028493"/>
    </source>
</evidence>
<reference evidence="1" key="1">
    <citation type="submission" date="2013-07" db="EMBL/GenBank/DDBJ databases">
        <title>Sub-species coevolution in mutualistic symbiosis.</title>
        <authorList>
            <person name="Murfin K."/>
            <person name="Klassen J."/>
            <person name="Lee M."/>
            <person name="Forst S."/>
            <person name="Stock P."/>
            <person name="Goodrich-Blair H."/>
        </authorList>
    </citation>
    <scope>NUCLEOTIDE SEQUENCE [LARGE SCALE GENOMIC DNA]</scope>
    <source>
        <strain evidence="1">Kraussei Becker Underwood</strain>
    </source>
</reference>
<proteinExistence type="predicted"/>
<protein>
    <submittedName>
        <fullName evidence="1">Uncharacterized protein</fullName>
    </submittedName>
</protein>
<dbReference type="EMBL" id="CBSZ010000139">
    <property type="protein sequence ID" value="CDH23953.1"/>
    <property type="molecule type" value="Genomic_DNA"/>
</dbReference>
<name>A0A077PSC8_XENBV</name>
<dbReference type="HOGENOM" id="CLU_3224028_0_0_6"/>
<dbReference type="Proteomes" id="UP000028493">
    <property type="component" value="Unassembled WGS sequence"/>
</dbReference>
<comment type="caution">
    <text evidence="1">The sequence shown here is derived from an EMBL/GenBank/DDBJ whole genome shotgun (WGS) entry which is preliminary data.</text>
</comment>
<organism evidence="1 2">
    <name type="scientific">Xenorhabdus bovienii str. kraussei Becker Underwood</name>
    <dbReference type="NCBI Taxonomy" id="1398204"/>
    <lineage>
        <taxon>Bacteria</taxon>
        <taxon>Pseudomonadati</taxon>
        <taxon>Pseudomonadota</taxon>
        <taxon>Gammaproteobacteria</taxon>
        <taxon>Enterobacterales</taxon>
        <taxon>Morganellaceae</taxon>
        <taxon>Xenorhabdus</taxon>
    </lineage>
</organism>